<sequence length="77" mass="8539">MILECPLVPYQYYRVRTSHSSPTQATAGGSLRVFAAPPPGPGQRPLVMARHNALHVALKPREERMVMCSASQDEKHI</sequence>
<protein>
    <submittedName>
        <fullName evidence="1">Uncharacterized protein</fullName>
    </submittedName>
</protein>
<keyword evidence="2" id="KW-1185">Reference proteome</keyword>
<dbReference type="AlphaFoldDB" id="A0A5B7EBB9"/>
<reference evidence="1 2" key="1">
    <citation type="submission" date="2019-05" db="EMBL/GenBank/DDBJ databases">
        <title>Another draft genome of Portunus trituberculatus and its Hox gene families provides insights of decapod evolution.</title>
        <authorList>
            <person name="Jeong J.-H."/>
            <person name="Song I."/>
            <person name="Kim S."/>
            <person name="Choi T."/>
            <person name="Kim D."/>
            <person name="Ryu S."/>
            <person name="Kim W."/>
        </authorList>
    </citation>
    <scope>NUCLEOTIDE SEQUENCE [LARGE SCALE GENOMIC DNA]</scope>
    <source>
        <tissue evidence="1">Muscle</tissue>
    </source>
</reference>
<proteinExistence type="predicted"/>
<accession>A0A5B7EBB9</accession>
<comment type="caution">
    <text evidence="1">The sequence shown here is derived from an EMBL/GenBank/DDBJ whole genome shotgun (WGS) entry which is preliminary data.</text>
</comment>
<evidence type="ECO:0000313" key="2">
    <source>
        <dbReference type="Proteomes" id="UP000324222"/>
    </source>
</evidence>
<dbReference type="Proteomes" id="UP000324222">
    <property type="component" value="Unassembled WGS sequence"/>
</dbReference>
<evidence type="ECO:0000313" key="1">
    <source>
        <dbReference type="EMBL" id="MPC30649.1"/>
    </source>
</evidence>
<dbReference type="EMBL" id="VSRR010002292">
    <property type="protein sequence ID" value="MPC30649.1"/>
    <property type="molecule type" value="Genomic_DNA"/>
</dbReference>
<organism evidence="1 2">
    <name type="scientific">Portunus trituberculatus</name>
    <name type="common">Swimming crab</name>
    <name type="synonym">Neptunus trituberculatus</name>
    <dbReference type="NCBI Taxonomy" id="210409"/>
    <lineage>
        <taxon>Eukaryota</taxon>
        <taxon>Metazoa</taxon>
        <taxon>Ecdysozoa</taxon>
        <taxon>Arthropoda</taxon>
        <taxon>Crustacea</taxon>
        <taxon>Multicrustacea</taxon>
        <taxon>Malacostraca</taxon>
        <taxon>Eumalacostraca</taxon>
        <taxon>Eucarida</taxon>
        <taxon>Decapoda</taxon>
        <taxon>Pleocyemata</taxon>
        <taxon>Brachyura</taxon>
        <taxon>Eubrachyura</taxon>
        <taxon>Portunoidea</taxon>
        <taxon>Portunidae</taxon>
        <taxon>Portuninae</taxon>
        <taxon>Portunus</taxon>
    </lineage>
</organism>
<gene>
    <name evidence="1" type="ORF">E2C01_023917</name>
</gene>
<name>A0A5B7EBB9_PORTR</name>